<dbReference type="EMBL" id="CAKMRH010000001">
    <property type="protein sequence ID" value="CAH1408400.1"/>
    <property type="molecule type" value="Genomic_DNA"/>
</dbReference>
<evidence type="ECO:0000313" key="1">
    <source>
        <dbReference type="EMBL" id="CAH1408400.1"/>
    </source>
</evidence>
<gene>
    <name evidence="1" type="ORF">NEZAVI_LOCUS15936</name>
</gene>
<keyword evidence="2" id="KW-1185">Reference proteome</keyword>
<protein>
    <submittedName>
        <fullName evidence="1">Uncharacterized protein</fullName>
    </submittedName>
</protein>
<organism evidence="1 2">
    <name type="scientific">Nezara viridula</name>
    <name type="common">Southern green stink bug</name>
    <name type="synonym">Cimex viridulus</name>
    <dbReference type="NCBI Taxonomy" id="85310"/>
    <lineage>
        <taxon>Eukaryota</taxon>
        <taxon>Metazoa</taxon>
        <taxon>Ecdysozoa</taxon>
        <taxon>Arthropoda</taxon>
        <taxon>Hexapoda</taxon>
        <taxon>Insecta</taxon>
        <taxon>Pterygota</taxon>
        <taxon>Neoptera</taxon>
        <taxon>Paraneoptera</taxon>
        <taxon>Hemiptera</taxon>
        <taxon>Heteroptera</taxon>
        <taxon>Panheteroptera</taxon>
        <taxon>Pentatomomorpha</taxon>
        <taxon>Pentatomoidea</taxon>
        <taxon>Pentatomidae</taxon>
        <taxon>Pentatominae</taxon>
        <taxon>Nezara</taxon>
    </lineage>
</organism>
<accession>A0A9P0MX84</accession>
<sequence>MPLERLVHSQLNTFLEQKTSSIPSSPVSNHCNIITGARNSDESLDLYNEFIALFGADASKKLKELYQFVTGRIPLLLQHLFISVVFRRQLLNLLRDTVLPFSRIKR</sequence>
<dbReference type="Proteomes" id="UP001152798">
    <property type="component" value="Unassembled WGS sequence"/>
</dbReference>
<dbReference type="AlphaFoldDB" id="A0A9P0MX84"/>
<proteinExistence type="predicted"/>
<name>A0A9P0MX84_NEZVI</name>
<evidence type="ECO:0000313" key="2">
    <source>
        <dbReference type="Proteomes" id="UP001152798"/>
    </source>
</evidence>
<comment type="caution">
    <text evidence="1">The sequence shown here is derived from an EMBL/GenBank/DDBJ whole genome shotgun (WGS) entry which is preliminary data.</text>
</comment>
<reference evidence="1" key="1">
    <citation type="submission" date="2022-01" db="EMBL/GenBank/DDBJ databases">
        <authorList>
            <person name="King R."/>
        </authorList>
    </citation>
    <scope>NUCLEOTIDE SEQUENCE</scope>
</reference>